<organism evidence="5 6">
    <name type="scientific">Calycina marina</name>
    <dbReference type="NCBI Taxonomy" id="1763456"/>
    <lineage>
        <taxon>Eukaryota</taxon>
        <taxon>Fungi</taxon>
        <taxon>Dikarya</taxon>
        <taxon>Ascomycota</taxon>
        <taxon>Pezizomycotina</taxon>
        <taxon>Leotiomycetes</taxon>
        <taxon>Helotiales</taxon>
        <taxon>Pezizellaceae</taxon>
        <taxon>Calycina</taxon>
    </lineage>
</organism>
<evidence type="ECO:0000259" key="4">
    <source>
        <dbReference type="Pfam" id="PF02582"/>
    </source>
</evidence>
<keyword evidence="6" id="KW-1185">Reference proteome</keyword>
<comment type="caution">
    <text evidence="5">The sequence shown here is derived from an EMBL/GenBank/DDBJ whole genome shotgun (WGS) entry which is preliminary data.</text>
</comment>
<name>A0A9P7Z7A2_9HELO</name>
<reference evidence="5" key="1">
    <citation type="journal article" date="2021" name="IMA Fungus">
        <title>Genomic characterization of three marine fungi, including Emericellopsis atlantica sp. nov. with signatures of a generalist lifestyle and marine biomass degradation.</title>
        <authorList>
            <person name="Hagestad O.C."/>
            <person name="Hou L."/>
            <person name="Andersen J.H."/>
            <person name="Hansen E.H."/>
            <person name="Altermark B."/>
            <person name="Li C."/>
            <person name="Kuhnert E."/>
            <person name="Cox R.J."/>
            <person name="Crous P.W."/>
            <person name="Spatafora J.W."/>
            <person name="Lail K."/>
            <person name="Amirebrahimi M."/>
            <person name="Lipzen A."/>
            <person name="Pangilinan J."/>
            <person name="Andreopoulos W."/>
            <person name="Hayes R.D."/>
            <person name="Ng V."/>
            <person name="Grigoriev I.V."/>
            <person name="Jackson S.A."/>
            <person name="Sutton T.D.S."/>
            <person name="Dobson A.D.W."/>
            <person name="Rama T."/>
        </authorList>
    </citation>
    <scope>NUCLEOTIDE SEQUENCE</scope>
    <source>
        <strain evidence="5">TRa3180A</strain>
    </source>
</reference>
<evidence type="ECO:0000256" key="1">
    <source>
        <dbReference type="ARBA" id="ARBA00008306"/>
    </source>
</evidence>
<comment type="similarity">
    <text evidence="1">Belongs to the RMD1/sif2 family.</text>
</comment>
<dbReference type="AlphaFoldDB" id="A0A9P7Z7A2"/>
<dbReference type="Pfam" id="PF02582">
    <property type="entry name" value="DUF155"/>
    <property type="match status" value="1"/>
</dbReference>
<feature type="domain" description="DUF155" evidence="4">
    <location>
        <begin position="298"/>
        <end position="469"/>
    </location>
</feature>
<protein>
    <recommendedName>
        <fullName evidence="4">DUF155 domain-containing protein</fullName>
    </recommendedName>
</protein>
<gene>
    <name evidence="5" type="ORF">BJ878DRAFT_495979</name>
</gene>
<dbReference type="GO" id="GO:0005739">
    <property type="term" value="C:mitochondrion"/>
    <property type="evidence" value="ECO:0007669"/>
    <property type="project" value="UniProtKB-ARBA"/>
</dbReference>
<evidence type="ECO:0000313" key="5">
    <source>
        <dbReference type="EMBL" id="KAG9246699.1"/>
    </source>
</evidence>
<feature type="region of interest" description="Disordered" evidence="2">
    <location>
        <begin position="84"/>
        <end position="104"/>
    </location>
</feature>
<keyword evidence="3" id="KW-0472">Membrane</keyword>
<dbReference type="PANTHER" id="PTHR16255:SF15">
    <property type="entry name" value="SPORULATION PROTEIN RMD1"/>
    <property type="match status" value="1"/>
</dbReference>
<keyword evidence="3" id="KW-1133">Transmembrane helix</keyword>
<dbReference type="OrthoDB" id="18302at2759"/>
<feature type="region of interest" description="Disordered" evidence="2">
    <location>
        <begin position="1"/>
        <end position="67"/>
    </location>
</feature>
<dbReference type="InterPro" id="IPR051624">
    <property type="entry name" value="RMD1/Sad1-interacting"/>
</dbReference>
<keyword evidence="3" id="KW-0812">Transmembrane</keyword>
<dbReference type="PANTHER" id="PTHR16255">
    <property type="entry name" value="REQUIRED FOR MEIOTIC NUCLEAR DIVISION PROTEIN 1 HOMOLOG"/>
    <property type="match status" value="1"/>
</dbReference>
<feature type="compositionally biased region" description="Polar residues" evidence="2">
    <location>
        <begin position="20"/>
        <end position="60"/>
    </location>
</feature>
<proteinExistence type="inferred from homology"/>
<accession>A0A9P7Z7A2</accession>
<dbReference type="InterPro" id="IPR003734">
    <property type="entry name" value="DUF155"/>
</dbReference>
<evidence type="ECO:0000256" key="3">
    <source>
        <dbReference type="SAM" id="Phobius"/>
    </source>
</evidence>
<dbReference type="EMBL" id="MU253795">
    <property type="protein sequence ID" value="KAG9246699.1"/>
    <property type="molecule type" value="Genomic_DNA"/>
</dbReference>
<dbReference type="Proteomes" id="UP000887226">
    <property type="component" value="Unassembled WGS sequence"/>
</dbReference>
<evidence type="ECO:0000313" key="6">
    <source>
        <dbReference type="Proteomes" id="UP000887226"/>
    </source>
</evidence>
<evidence type="ECO:0000256" key="2">
    <source>
        <dbReference type="SAM" id="MobiDB-lite"/>
    </source>
</evidence>
<feature type="transmembrane region" description="Helical" evidence="3">
    <location>
        <begin position="497"/>
        <end position="520"/>
    </location>
</feature>
<sequence>MASPCKVSETSPLLPPPAVSPNSRKPSRNVTFSPNPSIIPTGVSTNTVDAAANPSTQHTAGPTPGQPILSALNNKLRRRNSAGSTLVNFVNTPPPRGGPQRTTKNTQKLKFLPNLEYGEDGAEEESGREVYSQYTRIKDPTARRDAARLGKADRDRLPRVTAYCTANKYQLDGMMRFLNGRGKTKGAKPKLFDECIYSPYSYGKRMGRRALEVQSTPVQMWQRRHSDSALEVEDYNERRREDLIDLHTEAGDTSLDNGDHTQTNGYHSTGIDMRINEESYHHLEHSLDFDIEVHTPEIFLFEYGVVVIWGMSLQEERRFLKEIAKFESEKLAPDHVEEECFNFYYTKEYQARIYNDFITLREKDDYMGKLAISHALAQSVKTSLFEELVDNTIEQCKDIPTQIANTGKITLTRQEINMQIGELFILRINIHLNGSILDSPELFWTEPRLEPVYMAVRSYLEMEQRVKLLMDRLVVIKDLLEVLKDQLSHGHGEKLEWIVIVLIAAEILVAGVNILVDLYAGVD</sequence>